<keyword evidence="6" id="KW-0560">Oxidoreductase</keyword>
<dbReference type="RefSeq" id="WP_121153893.1">
    <property type="nucleotide sequence ID" value="NZ_CP032829.1"/>
</dbReference>
<dbReference type="GO" id="GO:0004497">
    <property type="term" value="F:monooxygenase activity"/>
    <property type="evidence" value="ECO:0007669"/>
    <property type="project" value="UniProtKB-KW"/>
</dbReference>
<keyword evidence="9" id="KW-1185">Reference proteome</keyword>
<dbReference type="OrthoDB" id="312624at2"/>
<dbReference type="PANTHER" id="PTHR43098">
    <property type="entry name" value="L-ORNITHINE N(5)-MONOOXYGENASE-RELATED"/>
    <property type="match status" value="1"/>
</dbReference>
<dbReference type="KEGG" id="spha:D3Y57_15075"/>
<comment type="cofactor">
    <cofactor evidence="1">
        <name>FAD</name>
        <dbReference type="ChEBI" id="CHEBI:57692"/>
    </cofactor>
</comment>
<dbReference type="Gene3D" id="3.50.50.60">
    <property type="entry name" value="FAD/NAD(P)-binding domain"/>
    <property type="match status" value="2"/>
</dbReference>
<proteinExistence type="inferred from homology"/>
<dbReference type="AlphaFoldDB" id="A0A494TC38"/>
<evidence type="ECO:0000313" key="8">
    <source>
        <dbReference type="EMBL" id="AYJ87019.1"/>
    </source>
</evidence>
<evidence type="ECO:0000256" key="1">
    <source>
        <dbReference type="ARBA" id="ARBA00001974"/>
    </source>
</evidence>
<evidence type="ECO:0000256" key="4">
    <source>
        <dbReference type="ARBA" id="ARBA00022827"/>
    </source>
</evidence>
<dbReference type="PANTHER" id="PTHR43098:SF3">
    <property type="entry name" value="L-ORNITHINE N(5)-MONOOXYGENASE-RELATED"/>
    <property type="match status" value="1"/>
</dbReference>
<dbReference type="EMBL" id="CP032829">
    <property type="protein sequence ID" value="AYJ87019.1"/>
    <property type="molecule type" value="Genomic_DNA"/>
</dbReference>
<keyword evidence="3" id="KW-0285">Flavoprotein</keyword>
<organism evidence="8 9">
    <name type="scientific">Sphingomonas paeninsulae</name>
    <dbReference type="NCBI Taxonomy" id="2319844"/>
    <lineage>
        <taxon>Bacteria</taxon>
        <taxon>Pseudomonadati</taxon>
        <taxon>Pseudomonadota</taxon>
        <taxon>Alphaproteobacteria</taxon>
        <taxon>Sphingomonadales</taxon>
        <taxon>Sphingomonadaceae</taxon>
        <taxon>Sphingomonas</taxon>
    </lineage>
</organism>
<gene>
    <name evidence="8" type="ORF">D3Y57_15075</name>
</gene>
<comment type="similarity">
    <text evidence="2">Belongs to the FAD-binding monooxygenase family.</text>
</comment>
<keyword evidence="4" id="KW-0274">FAD</keyword>
<evidence type="ECO:0000256" key="7">
    <source>
        <dbReference type="ARBA" id="ARBA00023033"/>
    </source>
</evidence>
<evidence type="ECO:0000256" key="5">
    <source>
        <dbReference type="ARBA" id="ARBA00022857"/>
    </source>
</evidence>
<dbReference type="Proteomes" id="UP000276254">
    <property type="component" value="Chromosome"/>
</dbReference>
<evidence type="ECO:0000256" key="2">
    <source>
        <dbReference type="ARBA" id="ARBA00010139"/>
    </source>
</evidence>
<dbReference type="InterPro" id="IPR050775">
    <property type="entry name" value="FAD-binding_Monooxygenases"/>
</dbReference>
<keyword evidence="7" id="KW-0503">Monooxygenase</keyword>
<accession>A0A494TC38</accession>
<evidence type="ECO:0000256" key="3">
    <source>
        <dbReference type="ARBA" id="ARBA00022630"/>
    </source>
</evidence>
<protein>
    <submittedName>
        <fullName evidence="8">NAD(P)/FAD-dependent oxidoreductase</fullName>
    </submittedName>
</protein>
<dbReference type="InterPro" id="IPR036188">
    <property type="entry name" value="FAD/NAD-bd_sf"/>
</dbReference>
<sequence>MPLHSHEHRDVAIIGAGFAGLAMAHRIHNLGMTIQGFESGGDVGGTWYWNRYPGARCDVESMQYSYRFSEDLQQEWDWTERYAAQPEILRYIDHVATRFDLRPHFRFQTRVVAARYQEETASWAIETDDGRHTTARFLIAAAGCLSSANRPEIAGLDDFAGTLVHTGHWPAEGIDIAGKRVGVIGTGSSGVQVIPQLARQAAELTVFQRTAAYCVPAHNGPLDPVAAQSVKTDYKAFRDYCGKQFGAIAATPGTQSALAVDKAEHRAVFDAAWERGGLSFQGAFYDLSYDLAANDIAMSFFRDKIHEIVADPHTAGKLVPEHRFATKRLCIDTDYYATFNRPNVTLVDLKATPLTTVHATGVRTSDADYPLDVLVLATGYDAMTGSLLRIDIRGRDNLALGEAWAEGPHTYLGLGIARFPNLFIISGPGSPSVLTNMVYSIEQQVDWIADCLGYLRAKAIDRIEVQQDAQDNWVAQANAVAAGTLLATGNSWYLGANIPGKPRVFMPYLDYPGYVTTCEEVAANGYTGFALTRATVEALV</sequence>
<keyword evidence="5" id="KW-0521">NADP</keyword>
<evidence type="ECO:0000313" key="9">
    <source>
        <dbReference type="Proteomes" id="UP000276254"/>
    </source>
</evidence>
<dbReference type="PRINTS" id="PR00411">
    <property type="entry name" value="PNDRDTASEI"/>
</dbReference>
<name>A0A494TC38_SPHPE</name>
<dbReference type="SUPFAM" id="SSF51905">
    <property type="entry name" value="FAD/NAD(P)-binding domain"/>
    <property type="match status" value="2"/>
</dbReference>
<evidence type="ECO:0000256" key="6">
    <source>
        <dbReference type="ARBA" id="ARBA00023002"/>
    </source>
</evidence>
<dbReference type="Pfam" id="PF13738">
    <property type="entry name" value="Pyr_redox_3"/>
    <property type="match status" value="1"/>
</dbReference>
<reference evidence="8 9" key="1">
    <citation type="submission" date="2018-09" db="EMBL/GenBank/DDBJ databases">
        <title>Sphingomonas peninsula sp. nov., isolated from fildes peninsula, Antarctic soil.</title>
        <authorList>
            <person name="Yingchao G."/>
        </authorList>
    </citation>
    <scope>NUCLEOTIDE SEQUENCE [LARGE SCALE GENOMIC DNA]</scope>
    <source>
        <strain evidence="8 9">YZ-8</strain>
    </source>
</reference>